<evidence type="ECO:0000256" key="1">
    <source>
        <dbReference type="ARBA" id="ARBA00022487"/>
    </source>
</evidence>
<dbReference type="OrthoDB" id="9809261at2"/>
<organism evidence="6 7">
    <name type="scientific">Algoriphagus aquimarinus</name>
    <dbReference type="NCBI Taxonomy" id="237018"/>
    <lineage>
        <taxon>Bacteria</taxon>
        <taxon>Pseudomonadati</taxon>
        <taxon>Bacteroidota</taxon>
        <taxon>Cytophagia</taxon>
        <taxon>Cytophagales</taxon>
        <taxon>Cyclobacteriaceae</taxon>
        <taxon>Algoriphagus</taxon>
    </lineage>
</organism>
<dbReference type="InterPro" id="IPR054579">
    <property type="entry name" value="GCE-like_dom"/>
</dbReference>
<dbReference type="STRING" id="237018.SAMN04489723_106214"/>
<dbReference type="AlphaFoldDB" id="A0A1I0ZS52"/>
<dbReference type="RefSeq" id="WP_092896964.1">
    <property type="nucleotide sequence ID" value="NZ_FOKK01000006.1"/>
</dbReference>
<keyword evidence="1" id="KW-0719">Serine esterase</keyword>
<dbReference type="SUPFAM" id="SSF53474">
    <property type="entry name" value="alpha/beta-Hydrolases"/>
    <property type="match status" value="1"/>
</dbReference>
<evidence type="ECO:0000313" key="7">
    <source>
        <dbReference type="Proteomes" id="UP000198790"/>
    </source>
</evidence>
<evidence type="ECO:0000256" key="4">
    <source>
        <dbReference type="SAM" id="SignalP"/>
    </source>
</evidence>
<dbReference type="Pfam" id="PF22244">
    <property type="entry name" value="GCE_fung"/>
    <property type="match status" value="1"/>
</dbReference>
<feature type="domain" description="4-O-methyl-glucuronoyl methylesterase-like" evidence="5">
    <location>
        <begin position="105"/>
        <end position="343"/>
    </location>
</feature>
<proteinExistence type="predicted"/>
<evidence type="ECO:0000256" key="3">
    <source>
        <dbReference type="ARBA" id="ARBA00022801"/>
    </source>
</evidence>
<dbReference type="Gene3D" id="3.40.50.1820">
    <property type="entry name" value="alpha/beta hydrolase"/>
    <property type="match status" value="1"/>
</dbReference>
<dbReference type="GO" id="GO:0052689">
    <property type="term" value="F:carboxylic ester hydrolase activity"/>
    <property type="evidence" value="ECO:0007669"/>
    <property type="project" value="UniProtKB-KW"/>
</dbReference>
<accession>A0A1I0ZS52</accession>
<feature type="chain" id="PRO_5011463789" description="4-O-methyl-glucuronoyl methylesterase-like domain-containing protein" evidence="4">
    <location>
        <begin position="22"/>
        <end position="399"/>
    </location>
</feature>
<dbReference type="InterPro" id="IPR029058">
    <property type="entry name" value="AB_hydrolase_fold"/>
</dbReference>
<keyword evidence="3" id="KW-0378">Hydrolase</keyword>
<name>A0A1I0ZS52_9BACT</name>
<evidence type="ECO:0000313" key="6">
    <source>
        <dbReference type="EMBL" id="SFB27260.1"/>
    </source>
</evidence>
<feature type="signal peptide" evidence="4">
    <location>
        <begin position="1"/>
        <end position="21"/>
    </location>
</feature>
<reference evidence="6 7" key="1">
    <citation type="submission" date="2016-10" db="EMBL/GenBank/DDBJ databases">
        <authorList>
            <person name="de Groot N.N."/>
        </authorList>
    </citation>
    <scope>NUCLEOTIDE SEQUENCE [LARGE SCALE GENOMIC DNA]</scope>
    <source>
        <strain evidence="6 7">DSM 23399</strain>
    </source>
</reference>
<sequence>MAFKTNLILFILLVNYSFSMAQHNANYDESKVPDITLPDPFVSLRGKLISTQQDWEEIRRPEILDLFREYVYGNVPTDFDQISFSEVQEGQNPYPEKALLKEVNITVSRKGKSHTMRLNVFLPKNGDGPFPIFFLVNHRAENEEVGLVEEGYWSVSELIDRGYATASFHGETVAPDDAERFSEGILTTLYPEELGKADGMRTFGAWAWAAMRAMDYFEQDPLYNTRKSALIGHSRSGKTALWAGANDPRWSVVYSNESGCGGAAISRRKYGETVAVINSSFPHWFADNFKAYNAQEETLPVDQHMLAALIAPRALYFASARGDQWADPKGEYISMQLGSRVYSEIYQQEVTFPLAFEEIASPIIQPFAGYHIRDGKHNLTWEDWKNFIDFAEIQWKQIR</sequence>
<gene>
    <name evidence="6" type="ORF">SAMN04489723_106214</name>
</gene>
<evidence type="ECO:0000259" key="5">
    <source>
        <dbReference type="Pfam" id="PF22244"/>
    </source>
</evidence>
<keyword evidence="2 4" id="KW-0732">Signal</keyword>
<dbReference type="Proteomes" id="UP000198790">
    <property type="component" value="Unassembled WGS sequence"/>
</dbReference>
<dbReference type="EMBL" id="FOKK01000006">
    <property type="protein sequence ID" value="SFB27260.1"/>
    <property type="molecule type" value="Genomic_DNA"/>
</dbReference>
<evidence type="ECO:0000256" key="2">
    <source>
        <dbReference type="ARBA" id="ARBA00022729"/>
    </source>
</evidence>
<protein>
    <recommendedName>
        <fullName evidence="5">4-O-methyl-glucuronoyl methylesterase-like domain-containing protein</fullName>
    </recommendedName>
</protein>
<keyword evidence="7" id="KW-1185">Reference proteome</keyword>